<dbReference type="GO" id="GO:0004674">
    <property type="term" value="F:protein serine/threonine kinase activity"/>
    <property type="evidence" value="ECO:0007669"/>
    <property type="project" value="UniProtKB-KW"/>
</dbReference>
<dbReference type="InterPro" id="IPR000719">
    <property type="entry name" value="Prot_kinase_dom"/>
</dbReference>
<proteinExistence type="inferred from homology"/>
<comment type="similarity">
    <text evidence="4">Belongs to the protein kinase superfamily.</text>
</comment>
<feature type="region of interest" description="Disordered" evidence="5">
    <location>
        <begin position="333"/>
        <end position="371"/>
    </location>
</feature>
<dbReference type="OrthoDB" id="541276at2759"/>
<dbReference type="PANTHER" id="PTHR24346:SF75">
    <property type="entry name" value="AURORA KINASE"/>
    <property type="match status" value="1"/>
</dbReference>
<keyword evidence="7" id="KW-0418">Kinase</keyword>
<comment type="caution">
    <text evidence="7">The sequence shown here is derived from an EMBL/GenBank/DDBJ whole genome shotgun (WGS) entry which is preliminary data.</text>
</comment>
<keyword evidence="8" id="KW-1185">Reference proteome</keyword>
<dbReference type="GO" id="GO:0035556">
    <property type="term" value="P:intracellular signal transduction"/>
    <property type="evidence" value="ECO:0007669"/>
    <property type="project" value="TreeGrafter"/>
</dbReference>
<dbReference type="InterPro" id="IPR017441">
    <property type="entry name" value="Protein_kinase_ATP_BS"/>
</dbReference>
<keyword evidence="2 3" id="KW-0067">ATP-binding</keyword>
<feature type="domain" description="Protein kinase" evidence="6">
    <location>
        <begin position="25"/>
        <end position="303"/>
    </location>
</feature>
<keyword evidence="7" id="KW-0808">Transferase</keyword>
<evidence type="ECO:0000256" key="3">
    <source>
        <dbReference type="PROSITE-ProRule" id="PRU10141"/>
    </source>
</evidence>
<sequence>MDTSPPIHRDEAGKLVGLAIDNGTLHFVNLVGVGTYGEVYQAVDRNTGENYAVKVLLRPPQPQEAYTPVDKPVMDGRLLSREVALFSRVSPHENIIQMVRMMHAPGQIFIIMEYCAGGDLYHHVSSNPHHKLPGNDPLVRRLFIQLVSAVQHCHAHGIYHRDLKPENVLVTRDGINVKLIDFGLATDKPWCREICCGSAHYMSPECQGGINGDLSQYEAAPSDVWSLGIILINLVCGCNPWNRAHMSDHLFRRYLVDKTVLFRAINASPELQHIIIRTLDVNPATRCTLAELRVLVANCSSFVCTVDPPPSCGLKESSIHLPQAREDGKLMPDDIMRHASPQPQPQRAPALQSANARSPQKNLGQSTAGQATNGGLVHGVVAQAHGNVSFSSAGSVLESPPAAEKPFGYLPIAAPIAEKTLSATKNTDMSGPDSGFMDAGHPKYAVAGNGR</sequence>
<dbReference type="Proteomes" id="UP001151516">
    <property type="component" value="Unassembled WGS sequence"/>
</dbReference>
<reference evidence="7" key="1">
    <citation type="submission" date="2022-07" db="EMBL/GenBank/DDBJ databases">
        <title>Phylogenomic reconstructions and comparative analyses of Kickxellomycotina fungi.</title>
        <authorList>
            <person name="Reynolds N.K."/>
            <person name="Stajich J.E."/>
            <person name="Barry K."/>
            <person name="Grigoriev I.V."/>
            <person name="Crous P."/>
            <person name="Smith M.E."/>
        </authorList>
    </citation>
    <scope>NUCLEOTIDE SEQUENCE</scope>
    <source>
        <strain evidence="7">CBS 109367</strain>
    </source>
</reference>
<dbReference type="Pfam" id="PF00069">
    <property type="entry name" value="Pkinase"/>
    <property type="match status" value="1"/>
</dbReference>
<dbReference type="InterPro" id="IPR011009">
    <property type="entry name" value="Kinase-like_dom_sf"/>
</dbReference>
<dbReference type="SMART" id="SM00220">
    <property type="entry name" value="S_TKc"/>
    <property type="match status" value="1"/>
</dbReference>
<dbReference type="GO" id="GO:0005737">
    <property type="term" value="C:cytoplasm"/>
    <property type="evidence" value="ECO:0007669"/>
    <property type="project" value="TreeGrafter"/>
</dbReference>
<dbReference type="EMBL" id="JANBTX010000093">
    <property type="protein sequence ID" value="KAJ2686828.1"/>
    <property type="molecule type" value="Genomic_DNA"/>
</dbReference>
<evidence type="ECO:0000256" key="5">
    <source>
        <dbReference type="SAM" id="MobiDB-lite"/>
    </source>
</evidence>
<keyword evidence="4 7" id="KW-0723">Serine/threonine-protein kinase</keyword>
<dbReference type="PANTHER" id="PTHR24346">
    <property type="entry name" value="MAP/MICROTUBULE AFFINITY-REGULATING KINASE"/>
    <property type="match status" value="1"/>
</dbReference>
<dbReference type="SUPFAM" id="SSF56112">
    <property type="entry name" value="Protein kinase-like (PK-like)"/>
    <property type="match status" value="1"/>
</dbReference>
<dbReference type="AlphaFoldDB" id="A0A9W8GHS0"/>
<dbReference type="PROSITE" id="PS50011">
    <property type="entry name" value="PROTEIN_KINASE_DOM"/>
    <property type="match status" value="1"/>
</dbReference>
<feature type="compositionally biased region" description="Polar residues" evidence="5">
    <location>
        <begin position="355"/>
        <end position="371"/>
    </location>
</feature>
<feature type="binding site" evidence="3">
    <location>
        <position position="54"/>
    </location>
    <ligand>
        <name>ATP</name>
        <dbReference type="ChEBI" id="CHEBI:30616"/>
    </ligand>
</feature>
<dbReference type="PROSITE" id="PS00107">
    <property type="entry name" value="PROTEIN_KINASE_ATP"/>
    <property type="match status" value="1"/>
</dbReference>
<dbReference type="Gene3D" id="1.10.510.10">
    <property type="entry name" value="Transferase(Phosphotransferase) domain 1"/>
    <property type="match status" value="1"/>
</dbReference>
<evidence type="ECO:0000256" key="2">
    <source>
        <dbReference type="ARBA" id="ARBA00022840"/>
    </source>
</evidence>
<dbReference type="InterPro" id="IPR008271">
    <property type="entry name" value="Ser/Thr_kinase_AS"/>
</dbReference>
<keyword evidence="1 3" id="KW-0547">Nucleotide-binding</keyword>
<dbReference type="GO" id="GO:0005524">
    <property type="term" value="F:ATP binding"/>
    <property type="evidence" value="ECO:0007669"/>
    <property type="project" value="UniProtKB-UniRule"/>
</dbReference>
<name>A0A9W8GHS0_9FUNG</name>
<feature type="compositionally biased region" description="Low complexity" evidence="5">
    <location>
        <begin position="339"/>
        <end position="354"/>
    </location>
</feature>
<evidence type="ECO:0000259" key="6">
    <source>
        <dbReference type="PROSITE" id="PS50011"/>
    </source>
</evidence>
<evidence type="ECO:0000313" key="8">
    <source>
        <dbReference type="Proteomes" id="UP001151516"/>
    </source>
</evidence>
<evidence type="ECO:0000256" key="1">
    <source>
        <dbReference type="ARBA" id="ARBA00022741"/>
    </source>
</evidence>
<protein>
    <submittedName>
        <fullName evidence="7">Serine/threonine protein kinase</fullName>
    </submittedName>
</protein>
<evidence type="ECO:0000313" key="7">
    <source>
        <dbReference type="EMBL" id="KAJ2686828.1"/>
    </source>
</evidence>
<gene>
    <name evidence="7" type="primary">SKS1</name>
    <name evidence="7" type="ORF">IWW39_003367</name>
</gene>
<evidence type="ECO:0000256" key="4">
    <source>
        <dbReference type="RuleBase" id="RU000304"/>
    </source>
</evidence>
<dbReference type="PROSITE" id="PS00108">
    <property type="entry name" value="PROTEIN_KINASE_ST"/>
    <property type="match status" value="1"/>
</dbReference>
<accession>A0A9W8GHS0</accession>
<organism evidence="7 8">
    <name type="scientific">Coemansia spiralis</name>
    <dbReference type="NCBI Taxonomy" id="417178"/>
    <lineage>
        <taxon>Eukaryota</taxon>
        <taxon>Fungi</taxon>
        <taxon>Fungi incertae sedis</taxon>
        <taxon>Zoopagomycota</taxon>
        <taxon>Kickxellomycotina</taxon>
        <taxon>Kickxellomycetes</taxon>
        <taxon>Kickxellales</taxon>
        <taxon>Kickxellaceae</taxon>
        <taxon>Coemansia</taxon>
    </lineage>
</organism>